<dbReference type="InterPro" id="IPR006195">
    <property type="entry name" value="aa-tRNA-synth_II"/>
</dbReference>
<dbReference type="InterPro" id="IPR045864">
    <property type="entry name" value="aa-tRNA-synth_II/BPL/LPL"/>
</dbReference>
<dbReference type="Gene3D" id="3.40.50.800">
    <property type="entry name" value="Anticodon-binding domain"/>
    <property type="match status" value="1"/>
</dbReference>
<protein>
    <recommendedName>
        <fullName evidence="5">Histidine--tRNA ligase</fullName>
        <ecNumber evidence="5">6.1.1.21</ecNumber>
    </recommendedName>
    <alternativeName>
        <fullName evidence="5">Histidyl-tRNA synthetase</fullName>
        <shortName evidence="5">HisRS</shortName>
    </alternativeName>
</protein>
<dbReference type="SUPFAM" id="SSF55681">
    <property type="entry name" value="Class II aaRS and biotin synthetases"/>
    <property type="match status" value="1"/>
</dbReference>
<proteinExistence type="inferred from homology"/>
<feature type="domain" description="Aminoacyl-transfer RNA synthetases class-II family profile" evidence="8">
    <location>
        <begin position="73"/>
        <end position="400"/>
    </location>
</feature>
<evidence type="ECO:0000256" key="5">
    <source>
        <dbReference type="HAMAP-Rule" id="MF_00127"/>
    </source>
</evidence>
<comment type="caution">
    <text evidence="9">The sequence shown here is derived from an EMBL/GenBank/DDBJ whole genome shotgun (WGS) entry which is preliminary data.</text>
</comment>
<dbReference type="GO" id="GO:0006427">
    <property type="term" value="P:histidyl-tRNA aminoacylation"/>
    <property type="evidence" value="ECO:0007669"/>
    <property type="project" value="UniProtKB-UniRule"/>
</dbReference>
<evidence type="ECO:0000313" key="9">
    <source>
        <dbReference type="EMBL" id="KKW17398.1"/>
    </source>
</evidence>
<feature type="binding site" evidence="6">
    <location>
        <begin position="302"/>
        <end position="303"/>
    </location>
    <ligand>
        <name>L-histidine</name>
        <dbReference type="ChEBI" id="CHEBI:57595"/>
    </ligand>
</feature>
<evidence type="ECO:0000313" key="10">
    <source>
        <dbReference type="Proteomes" id="UP000033982"/>
    </source>
</evidence>
<dbReference type="EC" id="6.1.1.21" evidence="5"/>
<comment type="subunit">
    <text evidence="5">Homodimer.</text>
</comment>
<dbReference type="InterPro" id="IPR041715">
    <property type="entry name" value="HisRS-like_core"/>
</dbReference>
<dbReference type="GO" id="GO:0005524">
    <property type="term" value="F:ATP binding"/>
    <property type="evidence" value="ECO:0007669"/>
    <property type="project" value="UniProtKB-UniRule"/>
</dbReference>
<dbReference type="Pfam" id="PF13393">
    <property type="entry name" value="tRNA-synt_His"/>
    <property type="match status" value="1"/>
</dbReference>
<dbReference type="PANTHER" id="PTHR43707">
    <property type="entry name" value="HISTIDYL-TRNA SYNTHETASE"/>
    <property type="match status" value="1"/>
</dbReference>
<comment type="catalytic activity">
    <reaction evidence="4 5">
        <text>tRNA(His) + L-histidine + ATP = L-histidyl-tRNA(His) + AMP + diphosphate + H(+)</text>
        <dbReference type="Rhea" id="RHEA:17313"/>
        <dbReference type="Rhea" id="RHEA-COMP:9665"/>
        <dbReference type="Rhea" id="RHEA-COMP:9689"/>
        <dbReference type="ChEBI" id="CHEBI:15378"/>
        <dbReference type="ChEBI" id="CHEBI:30616"/>
        <dbReference type="ChEBI" id="CHEBI:33019"/>
        <dbReference type="ChEBI" id="CHEBI:57595"/>
        <dbReference type="ChEBI" id="CHEBI:78442"/>
        <dbReference type="ChEBI" id="CHEBI:78527"/>
        <dbReference type="ChEBI" id="CHEBI:456215"/>
        <dbReference type="EC" id="6.1.1.21"/>
    </reaction>
</comment>
<comment type="similarity">
    <text evidence="1 5">Belongs to the class-II aminoacyl-tRNA synthetase family.</text>
</comment>
<feature type="binding site" evidence="6">
    <location>
        <position position="298"/>
    </location>
    <ligand>
        <name>L-histidine</name>
        <dbReference type="ChEBI" id="CHEBI:57595"/>
    </ligand>
</feature>
<dbReference type="InterPro" id="IPR004516">
    <property type="entry name" value="HisRS/HisZ"/>
</dbReference>
<feature type="binding site" evidence="6">
    <location>
        <position position="154"/>
    </location>
    <ligand>
        <name>L-histidine</name>
        <dbReference type="ChEBI" id="CHEBI:57595"/>
    </ligand>
</feature>
<dbReference type="PIRSF" id="PIRSF001549">
    <property type="entry name" value="His-tRNA_synth"/>
    <property type="match status" value="1"/>
</dbReference>
<dbReference type="PATRIC" id="fig|1619043.3.peg.187"/>
<feature type="compositionally biased region" description="Basic and acidic residues" evidence="7">
    <location>
        <begin position="318"/>
        <end position="331"/>
    </location>
</feature>
<dbReference type="PROSITE" id="PS50862">
    <property type="entry name" value="AA_TRNA_LIGASE_II"/>
    <property type="match status" value="1"/>
</dbReference>
<evidence type="ECO:0000256" key="6">
    <source>
        <dbReference type="PIRSR" id="PIRSR001549-1"/>
    </source>
</evidence>
<evidence type="ECO:0000256" key="2">
    <source>
        <dbReference type="ARBA" id="ARBA00022741"/>
    </source>
</evidence>
<dbReference type="Proteomes" id="UP000033982">
    <property type="component" value="Unassembled WGS sequence"/>
</dbReference>
<dbReference type="GO" id="GO:0005737">
    <property type="term" value="C:cytoplasm"/>
    <property type="evidence" value="ECO:0007669"/>
    <property type="project" value="UniProtKB-SubCell"/>
</dbReference>
<dbReference type="Gene3D" id="3.30.930.10">
    <property type="entry name" value="Bira Bifunctional Protein, Domain 2"/>
    <property type="match status" value="1"/>
</dbReference>
<dbReference type="InterPro" id="IPR015807">
    <property type="entry name" value="His-tRNA-ligase"/>
</dbReference>
<organism evidence="9 10">
    <name type="scientific">Candidatus Magasanikbacteria bacterium GW2011_GWA2_50_22</name>
    <dbReference type="NCBI Taxonomy" id="1619043"/>
    <lineage>
        <taxon>Bacteria</taxon>
        <taxon>Candidatus Magasanikiibacteriota</taxon>
    </lineage>
</organism>
<evidence type="ECO:0000256" key="4">
    <source>
        <dbReference type="ARBA" id="ARBA00047639"/>
    </source>
</evidence>
<keyword evidence="5" id="KW-0963">Cytoplasm</keyword>
<gene>
    <name evidence="5" type="primary">hisS</name>
    <name evidence="9" type="ORF">UY58_C0004G0022</name>
</gene>
<dbReference type="PANTHER" id="PTHR43707:SF1">
    <property type="entry name" value="HISTIDINE--TRNA LIGASE, MITOCHONDRIAL-RELATED"/>
    <property type="match status" value="1"/>
</dbReference>
<dbReference type="Pfam" id="PF03129">
    <property type="entry name" value="HGTP_anticodon"/>
    <property type="match status" value="1"/>
</dbReference>
<sequence length="496" mass="55574">MSKKKKILKKVARPKLKLKKVTPRLKPETVTAPAPVIKEKGAEHLSPPRGMRDILPADEVYWNYIYDKSVALARSFGYGMIETPILEQKALFLRGVGQTTDIVQKEMYAFVDQGGEELAVRPEATASVARAYINHGMVNLPQPIKVWYFGPFLRRERPQAGRSRQFHQWGLESLGEEHPILDAEIISVAYHLFSDLGISVVVQINSIGCTTCRQQFKTELVKFYRSKFELLCDSCKERFQRNPLRLLDCKESQCELLKEGAPQITDALDDACRDHFMKVLEYLDDVGIPYALNPYLVRGLDYYNRTVFEFVMEDREQKTENGAETKKTEHEEAVEEGPSSVPRPPSLGAQSALGGGGRYDGLVELLGGRPTPACGFSIGIERTIAALKELAVPLPPLFVPKVFIAQLGENARRKAFILWHAIRREIPVAASLAKDGLKAQLEAANHLGVRYAVIIGQKEIVDGTAIIRDMEAGIQEIVDYNKVISELRKKLTNQGT</sequence>
<evidence type="ECO:0000256" key="1">
    <source>
        <dbReference type="ARBA" id="ARBA00008226"/>
    </source>
</evidence>
<dbReference type="EMBL" id="LCQN01000004">
    <property type="protein sequence ID" value="KKW17398.1"/>
    <property type="molecule type" value="Genomic_DNA"/>
</dbReference>
<name>A0A0G1WF37_9BACT</name>
<keyword evidence="5" id="KW-0648">Protein biosynthesis</keyword>
<evidence type="ECO:0000259" key="8">
    <source>
        <dbReference type="PROSITE" id="PS50862"/>
    </source>
</evidence>
<reference evidence="9 10" key="1">
    <citation type="journal article" date="2015" name="Nature">
        <title>rRNA introns, odd ribosomes, and small enigmatic genomes across a large radiation of phyla.</title>
        <authorList>
            <person name="Brown C.T."/>
            <person name="Hug L.A."/>
            <person name="Thomas B.C."/>
            <person name="Sharon I."/>
            <person name="Castelle C.J."/>
            <person name="Singh A."/>
            <person name="Wilkins M.J."/>
            <person name="Williams K.H."/>
            <person name="Banfield J.F."/>
        </authorList>
    </citation>
    <scope>NUCLEOTIDE SEQUENCE [LARGE SCALE GENOMIC DNA]</scope>
</reference>
<dbReference type="NCBIfam" id="TIGR00442">
    <property type="entry name" value="hisS"/>
    <property type="match status" value="1"/>
</dbReference>
<dbReference type="HAMAP" id="MF_00127">
    <property type="entry name" value="His_tRNA_synth"/>
    <property type="match status" value="1"/>
</dbReference>
<dbReference type="GO" id="GO:0004821">
    <property type="term" value="F:histidine-tRNA ligase activity"/>
    <property type="evidence" value="ECO:0007669"/>
    <property type="project" value="UniProtKB-UniRule"/>
</dbReference>
<dbReference type="SUPFAM" id="SSF52954">
    <property type="entry name" value="Class II aaRS ABD-related"/>
    <property type="match status" value="1"/>
</dbReference>
<keyword evidence="5" id="KW-0067">ATP-binding</keyword>
<feature type="binding site" evidence="6">
    <location>
        <position position="168"/>
    </location>
    <ligand>
        <name>L-histidine</name>
        <dbReference type="ChEBI" id="CHEBI:57595"/>
    </ligand>
</feature>
<evidence type="ECO:0000256" key="7">
    <source>
        <dbReference type="SAM" id="MobiDB-lite"/>
    </source>
</evidence>
<feature type="region of interest" description="Disordered" evidence="7">
    <location>
        <begin position="318"/>
        <end position="353"/>
    </location>
</feature>
<accession>A0A0G1WF37</accession>
<feature type="binding site" evidence="6">
    <location>
        <position position="172"/>
    </location>
    <ligand>
        <name>L-histidine</name>
        <dbReference type="ChEBI" id="CHEBI:57595"/>
    </ligand>
</feature>
<comment type="subcellular location">
    <subcellularLocation>
        <location evidence="5">Cytoplasm</location>
    </subcellularLocation>
</comment>
<evidence type="ECO:0000256" key="3">
    <source>
        <dbReference type="ARBA" id="ARBA00023146"/>
    </source>
</evidence>
<dbReference type="CDD" id="cd00773">
    <property type="entry name" value="HisRS-like_core"/>
    <property type="match status" value="1"/>
</dbReference>
<dbReference type="InterPro" id="IPR004154">
    <property type="entry name" value="Anticodon-bd"/>
</dbReference>
<dbReference type="InterPro" id="IPR036621">
    <property type="entry name" value="Anticodon-bd_dom_sf"/>
</dbReference>
<keyword evidence="5 9" id="KW-0436">Ligase</keyword>
<feature type="binding site" evidence="6">
    <location>
        <begin position="123"/>
        <end position="125"/>
    </location>
    <ligand>
        <name>L-histidine</name>
        <dbReference type="ChEBI" id="CHEBI:57595"/>
    </ligand>
</feature>
<keyword evidence="2 5" id="KW-0547">Nucleotide-binding</keyword>
<dbReference type="AlphaFoldDB" id="A0A0G1WF37"/>
<keyword evidence="3 5" id="KW-0030">Aminoacyl-tRNA synthetase</keyword>